<dbReference type="eggNOG" id="ENOG503431C">
    <property type="taxonomic scope" value="Bacteria"/>
</dbReference>
<evidence type="ECO:0000313" key="4">
    <source>
        <dbReference type="Proteomes" id="UP000000844"/>
    </source>
</evidence>
<feature type="region of interest" description="Disordered" evidence="1">
    <location>
        <begin position="25"/>
        <end position="60"/>
    </location>
</feature>
<feature type="compositionally biased region" description="Low complexity" evidence="1">
    <location>
        <begin position="39"/>
        <end position="51"/>
    </location>
</feature>
<organism evidence="3 4">
    <name type="scientific">Stackebrandtia nassauensis (strain DSM 44728 / CIP 108903 / NRRL B-16338 / NBRC 102104 / LLR-40K-21)</name>
    <dbReference type="NCBI Taxonomy" id="446470"/>
    <lineage>
        <taxon>Bacteria</taxon>
        <taxon>Bacillati</taxon>
        <taxon>Actinomycetota</taxon>
        <taxon>Actinomycetes</taxon>
        <taxon>Glycomycetales</taxon>
        <taxon>Glycomycetaceae</taxon>
        <taxon>Stackebrandtia</taxon>
    </lineage>
</organism>
<evidence type="ECO:0000256" key="1">
    <source>
        <dbReference type="SAM" id="MobiDB-lite"/>
    </source>
</evidence>
<proteinExistence type="predicted"/>
<keyword evidence="2" id="KW-0732">Signal</keyword>
<evidence type="ECO:0000256" key="2">
    <source>
        <dbReference type="SAM" id="SignalP"/>
    </source>
</evidence>
<feature type="signal peptide" evidence="2">
    <location>
        <begin position="1"/>
        <end position="20"/>
    </location>
</feature>
<protein>
    <recommendedName>
        <fullName evidence="5">Lipoprotein</fullName>
    </recommendedName>
</protein>
<dbReference type="KEGG" id="sna:Snas_3672"/>
<dbReference type="OrthoDB" id="144586at2"/>
<sequence length="167" mass="17669">MRFPVLRAVAIMLVAALALSACKDNASKDDAKPRDEASSSKSSPSSSPSAADTEVPKTSGAAVDRYEDYLHAVGKSELDTMCEIAKPAMDTVPGDCESNFKIMLGMFSADQLKALETATIDTSQVKKQGPGTVDIPASAVQADATFGANDLGDVTLEYQKDNWFIVD</sequence>
<gene>
    <name evidence="3" type="ordered locus">Snas_3672</name>
</gene>
<dbReference type="PROSITE" id="PS51257">
    <property type="entry name" value="PROKAR_LIPOPROTEIN"/>
    <property type="match status" value="1"/>
</dbReference>
<name>D3PXJ9_STANL</name>
<accession>D3PXJ9</accession>
<dbReference type="Proteomes" id="UP000000844">
    <property type="component" value="Chromosome"/>
</dbReference>
<evidence type="ECO:0008006" key="5">
    <source>
        <dbReference type="Google" id="ProtNLM"/>
    </source>
</evidence>
<dbReference type="EMBL" id="CP001778">
    <property type="protein sequence ID" value="ADD43329.1"/>
    <property type="molecule type" value="Genomic_DNA"/>
</dbReference>
<dbReference type="HOGENOM" id="CLU_129331_0_0_11"/>
<evidence type="ECO:0000313" key="3">
    <source>
        <dbReference type="EMBL" id="ADD43329.1"/>
    </source>
</evidence>
<dbReference type="RefSeq" id="WP_013018900.1">
    <property type="nucleotide sequence ID" value="NC_013947.1"/>
</dbReference>
<keyword evidence="4" id="KW-1185">Reference proteome</keyword>
<dbReference type="AlphaFoldDB" id="D3PXJ9"/>
<reference evidence="3 4" key="1">
    <citation type="journal article" date="2009" name="Stand. Genomic Sci.">
        <title>Complete genome sequence of Stackebrandtia nassauensis type strain (LLR-40K-21).</title>
        <authorList>
            <person name="Munk C."/>
            <person name="Lapidus A."/>
            <person name="Copeland A."/>
            <person name="Jando M."/>
            <person name="Mayilraj S."/>
            <person name="Glavina Del Rio T."/>
            <person name="Nolan M."/>
            <person name="Chen F."/>
            <person name="Lucas S."/>
            <person name="Tice H."/>
            <person name="Cheng J.F."/>
            <person name="Han C."/>
            <person name="Detter J.C."/>
            <person name="Bruce D."/>
            <person name="Goodwin L."/>
            <person name="Chain P."/>
            <person name="Pitluck S."/>
            <person name="Goker M."/>
            <person name="Ovchinikova G."/>
            <person name="Pati A."/>
            <person name="Ivanova N."/>
            <person name="Mavromatis K."/>
            <person name="Chen A."/>
            <person name="Palaniappan K."/>
            <person name="Land M."/>
            <person name="Hauser L."/>
            <person name="Chang Y.J."/>
            <person name="Jeffries C.D."/>
            <person name="Bristow J."/>
            <person name="Eisen J.A."/>
            <person name="Markowitz V."/>
            <person name="Hugenholtz P."/>
            <person name="Kyrpides N.C."/>
            <person name="Klenk H.P."/>
        </authorList>
    </citation>
    <scope>NUCLEOTIDE SEQUENCE [LARGE SCALE GENOMIC DNA]</scope>
    <source>
        <strain evidence="4">DSM 44728 / CIP 108903 / NRRL B-16338 / NBRC 102104 / LLR-40K-21</strain>
    </source>
</reference>
<feature type="compositionally biased region" description="Basic and acidic residues" evidence="1">
    <location>
        <begin position="25"/>
        <end position="38"/>
    </location>
</feature>
<feature type="chain" id="PRO_5039417040" description="Lipoprotein" evidence="2">
    <location>
        <begin position="21"/>
        <end position="167"/>
    </location>
</feature>